<dbReference type="Pfam" id="PF05013">
    <property type="entry name" value="FGase"/>
    <property type="match status" value="1"/>
</dbReference>
<gene>
    <name evidence="1" type="ORF">METZ01_LOCUS343083</name>
</gene>
<protein>
    <recommendedName>
        <fullName evidence="2">N-formylglutamate amidohydrolase</fullName>
    </recommendedName>
</protein>
<feature type="non-terminal residue" evidence="1">
    <location>
        <position position="135"/>
    </location>
</feature>
<dbReference type="Gene3D" id="3.40.630.40">
    <property type="entry name" value="Zn-dependent exopeptidases"/>
    <property type="match status" value="1"/>
</dbReference>
<proteinExistence type="predicted"/>
<sequence length="135" mass="15095">MLRRLLRETYEQFGHVMLLDCHSMPSPLFQGGSASTFDVVLGDRHGKSCSSLMVDEAEAILTEQGYTVGRNTPYAGGFITEYYGRPERGFNVLQIEISRALYMDEKNFCRGAGLSRVRANMSMLTEALGKIQLFA</sequence>
<dbReference type="InterPro" id="IPR007709">
    <property type="entry name" value="N-FG_amidohydro"/>
</dbReference>
<dbReference type="AlphaFoldDB" id="A0A382QXK2"/>
<dbReference type="EMBL" id="UINC01117654">
    <property type="protein sequence ID" value="SVC90229.1"/>
    <property type="molecule type" value="Genomic_DNA"/>
</dbReference>
<name>A0A382QXK2_9ZZZZ</name>
<evidence type="ECO:0000313" key="1">
    <source>
        <dbReference type="EMBL" id="SVC90229.1"/>
    </source>
</evidence>
<reference evidence="1" key="1">
    <citation type="submission" date="2018-05" db="EMBL/GenBank/DDBJ databases">
        <authorList>
            <person name="Lanie J.A."/>
            <person name="Ng W.-L."/>
            <person name="Kazmierczak K.M."/>
            <person name="Andrzejewski T.M."/>
            <person name="Davidsen T.M."/>
            <person name="Wayne K.J."/>
            <person name="Tettelin H."/>
            <person name="Glass J.I."/>
            <person name="Rusch D."/>
            <person name="Podicherti R."/>
            <person name="Tsui H.-C.T."/>
            <person name="Winkler M.E."/>
        </authorList>
    </citation>
    <scope>NUCLEOTIDE SEQUENCE</scope>
</reference>
<organism evidence="1">
    <name type="scientific">marine metagenome</name>
    <dbReference type="NCBI Taxonomy" id="408172"/>
    <lineage>
        <taxon>unclassified sequences</taxon>
        <taxon>metagenomes</taxon>
        <taxon>ecological metagenomes</taxon>
    </lineage>
</organism>
<accession>A0A382QXK2</accession>
<dbReference type="SUPFAM" id="SSF53187">
    <property type="entry name" value="Zn-dependent exopeptidases"/>
    <property type="match status" value="1"/>
</dbReference>
<evidence type="ECO:0008006" key="2">
    <source>
        <dbReference type="Google" id="ProtNLM"/>
    </source>
</evidence>